<feature type="compositionally biased region" description="Basic and acidic residues" evidence="1">
    <location>
        <begin position="349"/>
        <end position="359"/>
    </location>
</feature>
<dbReference type="HOGENOM" id="CLU_660728_0_0_1"/>
<reference evidence="2 3" key="1">
    <citation type="submission" date="2014-04" db="EMBL/GenBank/DDBJ databases">
        <authorList>
            <consortium name="DOE Joint Genome Institute"/>
            <person name="Kuo A."/>
            <person name="Martino E."/>
            <person name="Perotto S."/>
            <person name="Kohler A."/>
            <person name="Nagy L.G."/>
            <person name="Floudas D."/>
            <person name="Copeland A."/>
            <person name="Barry K.W."/>
            <person name="Cichocki N."/>
            <person name="Veneault-Fourrey C."/>
            <person name="LaButti K."/>
            <person name="Lindquist E.A."/>
            <person name="Lipzen A."/>
            <person name="Lundell T."/>
            <person name="Morin E."/>
            <person name="Murat C."/>
            <person name="Sun H."/>
            <person name="Tunlid A."/>
            <person name="Henrissat B."/>
            <person name="Grigoriev I.V."/>
            <person name="Hibbett D.S."/>
            <person name="Martin F."/>
            <person name="Nordberg H.P."/>
            <person name="Cantor M.N."/>
            <person name="Hua S.X."/>
        </authorList>
    </citation>
    <scope>NUCLEOTIDE SEQUENCE [LARGE SCALE GENOMIC DNA]</scope>
    <source>
        <strain evidence="2 3">Zn</strain>
    </source>
</reference>
<evidence type="ECO:0000256" key="1">
    <source>
        <dbReference type="SAM" id="MobiDB-lite"/>
    </source>
</evidence>
<dbReference type="EMBL" id="KN832876">
    <property type="protein sequence ID" value="KIN01510.1"/>
    <property type="molecule type" value="Genomic_DNA"/>
</dbReference>
<feature type="region of interest" description="Disordered" evidence="1">
    <location>
        <begin position="21"/>
        <end position="48"/>
    </location>
</feature>
<evidence type="ECO:0000313" key="2">
    <source>
        <dbReference type="EMBL" id="KIN01510.1"/>
    </source>
</evidence>
<feature type="compositionally biased region" description="Basic and acidic residues" evidence="1">
    <location>
        <begin position="302"/>
        <end position="313"/>
    </location>
</feature>
<sequence>MGDGFGMCLRSGLLGTVERARSRARENGGGGGGRGKGGGGGRWKPADEQFPRAARVRTKEPIYRDGRARVHQGGGRAAVGEISCGVGGIEPAGSVDEMLVLGFGLGCGSVERCWTGSREAEVLSVDTCLLDSPPQRRNRWSLWHLLDSKEYEMRHGGIADALATARAMLSSHLRLMALTARVGAPRDDLHTRTALYSARNAVGPLPCQASSSFSRPRRCSPHPWRMLSPPSGEPEAGAGAASGLDLAIPRNQSLGRVVLSGLPPPASVDATIVAFYAQWSGSRAASAQPPSQRRRVPSADDGALRDVKGHEGAGKASTRAVGKHRGPRESSREVELDTLLRRAQQRVEERVEERERERNPPALAPLVLGRPRPTWFPPPCRENQSPPLSCVFSFHEQGHEQGLRSLHSLARTRQPE</sequence>
<feature type="region of interest" description="Disordered" evidence="1">
    <location>
        <begin position="397"/>
        <end position="416"/>
    </location>
</feature>
<evidence type="ECO:0000313" key="3">
    <source>
        <dbReference type="Proteomes" id="UP000054321"/>
    </source>
</evidence>
<dbReference type="InParanoid" id="A0A0C3HE99"/>
<feature type="region of interest" description="Disordered" evidence="1">
    <location>
        <begin position="349"/>
        <end position="372"/>
    </location>
</feature>
<feature type="region of interest" description="Disordered" evidence="1">
    <location>
        <begin position="283"/>
        <end position="335"/>
    </location>
</feature>
<accession>A0A0C3HE99</accession>
<proteinExistence type="predicted"/>
<name>A0A0C3HE99_OIDMZ</name>
<reference evidence="3" key="2">
    <citation type="submission" date="2015-01" db="EMBL/GenBank/DDBJ databases">
        <title>Evolutionary Origins and Diversification of the Mycorrhizal Mutualists.</title>
        <authorList>
            <consortium name="DOE Joint Genome Institute"/>
            <consortium name="Mycorrhizal Genomics Consortium"/>
            <person name="Kohler A."/>
            <person name="Kuo A."/>
            <person name="Nagy L.G."/>
            <person name="Floudas D."/>
            <person name="Copeland A."/>
            <person name="Barry K.W."/>
            <person name="Cichocki N."/>
            <person name="Veneault-Fourrey C."/>
            <person name="LaButti K."/>
            <person name="Lindquist E.A."/>
            <person name="Lipzen A."/>
            <person name="Lundell T."/>
            <person name="Morin E."/>
            <person name="Murat C."/>
            <person name="Riley R."/>
            <person name="Ohm R."/>
            <person name="Sun H."/>
            <person name="Tunlid A."/>
            <person name="Henrissat B."/>
            <person name="Grigoriev I.V."/>
            <person name="Hibbett D.S."/>
            <person name="Martin F."/>
        </authorList>
    </citation>
    <scope>NUCLEOTIDE SEQUENCE [LARGE SCALE GENOMIC DNA]</scope>
    <source>
        <strain evidence="3">Zn</strain>
    </source>
</reference>
<gene>
    <name evidence="2" type="ORF">OIDMADRAFT_29164</name>
</gene>
<protein>
    <submittedName>
        <fullName evidence="2">Uncharacterized protein</fullName>
    </submittedName>
</protein>
<organism evidence="2 3">
    <name type="scientific">Oidiodendron maius (strain Zn)</name>
    <dbReference type="NCBI Taxonomy" id="913774"/>
    <lineage>
        <taxon>Eukaryota</taxon>
        <taxon>Fungi</taxon>
        <taxon>Dikarya</taxon>
        <taxon>Ascomycota</taxon>
        <taxon>Pezizomycotina</taxon>
        <taxon>Leotiomycetes</taxon>
        <taxon>Leotiomycetes incertae sedis</taxon>
        <taxon>Myxotrichaceae</taxon>
        <taxon>Oidiodendron</taxon>
    </lineage>
</organism>
<dbReference type="AlphaFoldDB" id="A0A0C3HE99"/>
<keyword evidence="3" id="KW-1185">Reference proteome</keyword>
<dbReference type="Proteomes" id="UP000054321">
    <property type="component" value="Unassembled WGS sequence"/>
</dbReference>
<feature type="compositionally biased region" description="Gly residues" evidence="1">
    <location>
        <begin position="27"/>
        <end position="42"/>
    </location>
</feature>